<accession>A0A7M5WI98</accession>
<protein>
    <submittedName>
        <fullName evidence="1">Uncharacterized protein</fullName>
    </submittedName>
</protein>
<sequence length="162" mass="18904">MTVLNSYAKATKNLTFDHIKTNRAKDKTWVLEGVFPSRHVCPPETTYEALVYEDIVRFIGSDDILSIHVSNSKRITIYIRDKKSFEKLLQKGLRYKSKQGRWEFLRFQPKNTGGASWTLTFLQVPRNYQATDLLNYCQKFGLVRTIYRKRLSSGVHEFFGAN</sequence>
<name>A0A7M5WI98_9CNID</name>
<keyword evidence="2" id="KW-1185">Reference proteome</keyword>
<evidence type="ECO:0000313" key="1">
    <source>
        <dbReference type="EnsemblMetazoa" id="CLYHEMP001155.1"/>
    </source>
</evidence>
<evidence type="ECO:0000313" key="2">
    <source>
        <dbReference type="Proteomes" id="UP000594262"/>
    </source>
</evidence>
<dbReference type="Proteomes" id="UP000594262">
    <property type="component" value="Unplaced"/>
</dbReference>
<reference evidence="1" key="1">
    <citation type="submission" date="2021-01" db="UniProtKB">
        <authorList>
            <consortium name="EnsemblMetazoa"/>
        </authorList>
    </citation>
    <scope>IDENTIFICATION</scope>
</reference>
<proteinExistence type="predicted"/>
<dbReference type="EnsemblMetazoa" id="CLYHEMT001155.1">
    <property type="protein sequence ID" value="CLYHEMP001155.1"/>
    <property type="gene ID" value="CLYHEMG001155"/>
</dbReference>
<organism evidence="1 2">
    <name type="scientific">Clytia hemisphaerica</name>
    <dbReference type="NCBI Taxonomy" id="252671"/>
    <lineage>
        <taxon>Eukaryota</taxon>
        <taxon>Metazoa</taxon>
        <taxon>Cnidaria</taxon>
        <taxon>Hydrozoa</taxon>
        <taxon>Hydroidolina</taxon>
        <taxon>Leptothecata</taxon>
        <taxon>Obeliida</taxon>
        <taxon>Clytiidae</taxon>
        <taxon>Clytia</taxon>
    </lineage>
</organism>
<dbReference type="AlphaFoldDB" id="A0A7M5WI98"/>